<gene>
    <name evidence="2" type="ORF">ACFOZ8_05950</name>
</gene>
<feature type="domain" description="GH16" evidence="1">
    <location>
        <begin position="4"/>
        <end position="271"/>
    </location>
</feature>
<organism evidence="2 3">
    <name type="scientific">Paenibacillus xanthanilyticus</name>
    <dbReference type="NCBI Taxonomy" id="1783531"/>
    <lineage>
        <taxon>Bacteria</taxon>
        <taxon>Bacillati</taxon>
        <taxon>Bacillota</taxon>
        <taxon>Bacilli</taxon>
        <taxon>Bacillales</taxon>
        <taxon>Paenibacillaceae</taxon>
        <taxon>Paenibacillus</taxon>
    </lineage>
</organism>
<keyword evidence="2" id="KW-0378">Hydrolase</keyword>
<sequence>MPAKDFPRNEIDKPGYVLVFQDDFEGNELNLAKWLPYYLPQWSSRMHTQANYRFEDSRLILQITEHQSPWSPEFDGGVKVSSLQTGVFSGPLGTEFGQHNYSGNCIVREEQPVERLFTQQYGYFEIRAKGLGNPNNVCAFWMIGFEDEPYKSAEICPFELKGWQVQADRCTVGFGLRPFGDPDIKDEFFEREYAMDPTAFHLYAVEWTEQGVDFYIDNQLVHRSAQSPQYPMQLMLNIYELPPQKSGATTDPVYPSEFAVDYVRCYRKLAGT</sequence>
<dbReference type="Gene3D" id="2.60.120.200">
    <property type="match status" value="1"/>
</dbReference>
<dbReference type="InterPro" id="IPR000757">
    <property type="entry name" value="Beta-glucanase-like"/>
</dbReference>
<evidence type="ECO:0000313" key="2">
    <source>
        <dbReference type="EMBL" id="MFC4099201.1"/>
    </source>
</evidence>
<comment type="caution">
    <text evidence="2">The sequence shown here is derived from an EMBL/GenBank/DDBJ whole genome shotgun (WGS) entry which is preliminary data.</text>
</comment>
<accession>A0ABV8JZY4</accession>
<dbReference type="RefSeq" id="WP_377717900.1">
    <property type="nucleotide sequence ID" value="NZ_JBHSAM010000015.1"/>
</dbReference>
<dbReference type="SUPFAM" id="SSF49899">
    <property type="entry name" value="Concanavalin A-like lectins/glucanases"/>
    <property type="match status" value="1"/>
</dbReference>
<dbReference type="EMBL" id="JBHSAM010000015">
    <property type="protein sequence ID" value="MFC4099201.1"/>
    <property type="molecule type" value="Genomic_DNA"/>
</dbReference>
<reference evidence="3" key="1">
    <citation type="journal article" date="2019" name="Int. J. Syst. Evol. Microbiol.">
        <title>The Global Catalogue of Microorganisms (GCM) 10K type strain sequencing project: providing services to taxonomists for standard genome sequencing and annotation.</title>
        <authorList>
            <consortium name="The Broad Institute Genomics Platform"/>
            <consortium name="The Broad Institute Genome Sequencing Center for Infectious Disease"/>
            <person name="Wu L."/>
            <person name="Ma J."/>
        </authorList>
    </citation>
    <scope>NUCLEOTIDE SEQUENCE [LARGE SCALE GENOMIC DNA]</scope>
    <source>
        <strain evidence="3">IBRC-M 10987</strain>
    </source>
</reference>
<proteinExistence type="predicted"/>
<dbReference type="PROSITE" id="PS51762">
    <property type="entry name" value="GH16_2"/>
    <property type="match status" value="1"/>
</dbReference>
<dbReference type="GO" id="GO:0016787">
    <property type="term" value="F:hydrolase activity"/>
    <property type="evidence" value="ECO:0007669"/>
    <property type="project" value="UniProtKB-KW"/>
</dbReference>
<dbReference type="Pfam" id="PF00722">
    <property type="entry name" value="Glyco_hydro_16"/>
    <property type="match status" value="1"/>
</dbReference>
<evidence type="ECO:0000313" key="3">
    <source>
        <dbReference type="Proteomes" id="UP001595715"/>
    </source>
</evidence>
<evidence type="ECO:0000259" key="1">
    <source>
        <dbReference type="PROSITE" id="PS51762"/>
    </source>
</evidence>
<dbReference type="InterPro" id="IPR013320">
    <property type="entry name" value="ConA-like_dom_sf"/>
</dbReference>
<dbReference type="Proteomes" id="UP001595715">
    <property type="component" value="Unassembled WGS sequence"/>
</dbReference>
<protein>
    <submittedName>
        <fullName evidence="2">Glycoside hydrolase family 16 protein</fullName>
    </submittedName>
</protein>
<keyword evidence="3" id="KW-1185">Reference proteome</keyword>
<dbReference type="CDD" id="cd00413">
    <property type="entry name" value="Glyco_hydrolase_16"/>
    <property type="match status" value="1"/>
</dbReference>
<name>A0ABV8JZY4_9BACL</name>